<evidence type="ECO:0000313" key="3">
    <source>
        <dbReference type="Proteomes" id="UP000652477"/>
    </source>
</evidence>
<reference evidence="2" key="1">
    <citation type="submission" date="2020-08" db="EMBL/GenBank/DDBJ databases">
        <title>Genome public.</title>
        <authorList>
            <person name="Liu C."/>
            <person name="Sun Q."/>
        </authorList>
    </citation>
    <scope>NUCLEOTIDE SEQUENCE</scope>
    <source>
        <strain evidence="2">NSJ-55</strain>
    </source>
</reference>
<accession>A0A923LMA7</accession>
<dbReference type="EMBL" id="JACOPF010000006">
    <property type="protein sequence ID" value="MBC5690627.1"/>
    <property type="molecule type" value="Genomic_DNA"/>
</dbReference>
<evidence type="ECO:0000313" key="2">
    <source>
        <dbReference type="EMBL" id="MBC5690627.1"/>
    </source>
</evidence>
<gene>
    <name evidence="2" type="ORF">H8S37_17075</name>
</gene>
<dbReference type="CDD" id="cd07944">
    <property type="entry name" value="DRE_TIM_HOA_like"/>
    <property type="match status" value="1"/>
</dbReference>
<dbReference type="GO" id="GO:0003824">
    <property type="term" value="F:catalytic activity"/>
    <property type="evidence" value="ECO:0007669"/>
    <property type="project" value="InterPro"/>
</dbReference>
<comment type="caution">
    <text evidence="2">The sequence shown here is derived from an EMBL/GenBank/DDBJ whole genome shotgun (WGS) entry which is preliminary data.</text>
</comment>
<dbReference type="Pfam" id="PF00682">
    <property type="entry name" value="HMGL-like"/>
    <property type="match status" value="1"/>
</dbReference>
<sequence length="539" mass="62628">MENLKIKSSFILDCTLRDGGYCNEWKFGKGNIKKIIGSLVSAKIDFIECGFLKNNFQYDDNATNFENIEQIIPYIGKKDNTKLYLAMVNYGQFDISTLPVYDGTSIDGIRVAFHKKDVKEAIEWCAQIKEKGYKVFIQPMVSMNYTDEEFLKLIHCANEVKPYAFYIVDSFGVMKKNNLIRLFYLVENNLDKDILIGYHAHNNMQLAYSNAQALLEVHSIHSLIIDSSVYGMGRGAGNLNTELITEYLNENFGKAYRLEPLLRIIDSVLSHFYRQTPWGYSLPNYLSAKHNSHPNYASYLDDRKTLTVENINDVFYLMDEEKKNNYDEKYIESLYFQYLDRKAGREGLFTLEYLLKGKEIVIIAPGKSVKEEKETVIEWAEKKEFVSISVNFAYEYYDTDFIFVSNVRRYKELDKKFKGKWIVTTNVECAESAIEVGYKNLLNETDCVRDNAVLMLIRLLIISKVKRIYIAGVDGYSMDKDSNYINPDMDNINSRKIYKAVNTGVLQVLKKYAKEVDLRFITNERYIPFSEINRGKNYE</sequence>
<organism evidence="2 3">
    <name type="scientific">Mediterraneibacter hominis</name>
    <dbReference type="NCBI Taxonomy" id="2763054"/>
    <lineage>
        <taxon>Bacteria</taxon>
        <taxon>Bacillati</taxon>
        <taxon>Bacillota</taxon>
        <taxon>Clostridia</taxon>
        <taxon>Lachnospirales</taxon>
        <taxon>Lachnospiraceae</taxon>
        <taxon>Mediterraneibacter</taxon>
    </lineage>
</organism>
<protein>
    <submittedName>
        <fullName evidence="2">Aldolase catalytic domain-containing protein</fullName>
    </submittedName>
</protein>
<dbReference type="Proteomes" id="UP000652477">
    <property type="component" value="Unassembled WGS sequence"/>
</dbReference>
<keyword evidence="3" id="KW-1185">Reference proteome</keyword>
<proteinExistence type="predicted"/>
<dbReference type="InterPro" id="IPR000891">
    <property type="entry name" value="PYR_CT"/>
</dbReference>
<dbReference type="RefSeq" id="WP_186877278.1">
    <property type="nucleotide sequence ID" value="NZ_JACOPF010000006.1"/>
</dbReference>
<feature type="domain" description="Pyruvate carboxyltransferase" evidence="1">
    <location>
        <begin position="11"/>
        <end position="245"/>
    </location>
</feature>
<evidence type="ECO:0000259" key="1">
    <source>
        <dbReference type="Pfam" id="PF00682"/>
    </source>
</evidence>
<dbReference type="Gene3D" id="3.20.20.70">
    <property type="entry name" value="Aldolase class I"/>
    <property type="match status" value="1"/>
</dbReference>
<dbReference type="SUPFAM" id="SSF51569">
    <property type="entry name" value="Aldolase"/>
    <property type="match status" value="1"/>
</dbReference>
<dbReference type="AlphaFoldDB" id="A0A923LMA7"/>
<name>A0A923LMA7_9FIRM</name>
<dbReference type="InterPro" id="IPR013785">
    <property type="entry name" value="Aldolase_TIM"/>
</dbReference>